<dbReference type="InterPro" id="IPR002347">
    <property type="entry name" value="SDR_fam"/>
</dbReference>
<dbReference type="SUPFAM" id="SSF51735">
    <property type="entry name" value="NAD(P)-binding Rossmann-fold domains"/>
    <property type="match status" value="1"/>
</dbReference>
<evidence type="ECO:0000256" key="2">
    <source>
        <dbReference type="ARBA" id="ARBA00023002"/>
    </source>
</evidence>
<accession>A0A1G2BNV8</accession>
<dbReference type="Pfam" id="PF00106">
    <property type="entry name" value="adh_short"/>
    <property type="match status" value="1"/>
</dbReference>
<dbReference type="PRINTS" id="PR00081">
    <property type="entry name" value="GDHRDH"/>
</dbReference>
<dbReference type="CDD" id="cd05233">
    <property type="entry name" value="SDR_c"/>
    <property type="match status" value="1"/>
</dbReference>
<name>A0A1G2BNV8_9BACT</name>
<gene>
    <name evidence="3" type="ORF">A3H70_03660</name>
</gene>
<dbReference type="PANTHER" id="PTHR42760">
    <property type="entry name" value="SHORT-CHAIN DEHYDROGENASES/REDUCTASES FAMILY MEMBER"/>
    <property type="match status" value="1"/>
</dbReference>
<sequence length="222" mass="24170">MSKQNITLIAGAASSFGKVIIPVLFNKGHQLILTHSGREDYQLPEGVAGEVFKLDITDVAAITNVIGGFRSKINNLIYSVGSPIVFKKFEDEKWEDYEKHWQTQVKGLWHITRALIANNHPLKRVIAIGSAVTFTKPPARLGAYTTSKYALLGLIKSLAVELASRQIAVNMISPGATGAGLSKDWPRLMIEAGGSTDTRTVADTIALLLQEESGRTGENFHI</sequence>
<keyword evidence="2" id="KW-0560">Oxidoreductase</keyword>
<comment type="similarity">
    <text evidence="1">Belongs to the short-chain dehydrogenases/reductases (SDR) family.</text>
</comment>
<evidence type="ECO:0008006" key="5">
    <source>
        <dbReference type="Google" id="ProtNLM"/>
    </source>
</evidence>
<dbReference type="Gene3D" id="3.40.50.720">
    <property type="entry name" value="NAD(P)-binding Rossmann-like Domain"/>
    <property type="match status" value="1"/>
</dbReference>
<dbReference type="InterPro" id="IPR036291">
    <property type="entry name" value="NAD(P)-bd_dom_sf"/>
</dbReference>
<dbReference type="Proteomes" id="UP000178109">
    <property type="component" value="Unassembled WGS sequence"/>
</dbReference>
<dbReference type="EMBL" id="MHKO01000059">
    <property type="protein sequence ID" value="OGY90803.1"/>
    <property type="molecule type" value="Genomic_DNA"/>
</dbReference>
<organism evidence="3 4">
    <name type="scientific">Candidatus Komeilibacteria bacterium RIFCSPLOWO2_02_FULL_48_11</name>
    <dbReference type="NCBI Taxonomy" id="1798553"/>
    <lineage>
        <taxon>Bacteria</taxon>
        <taxon>Candidatus Komeiliibacteriota</taxon>
    </lineage>
</organism>
<dbReference type="AlphaFoldDB" id="A0A1G2BNV8"/>
<dbReference type="InterPro" id="IPR020904">
    <property type="entry name" value="Sc_DH/Rdtase_CS"/>
</dbReference>
<proteinExistence type="inferred from homology"/>
<dbReference type="PROSITE" id="PS00061">
    <property type="entry name" value="ADH_SHORT"/>
    <property type="match status" value="1"/>
</dbReference>
<protein>
    <recommendedName>
        <fullName evidence="5">Short-chain dehydrogenase</fullName>
    </recommendedName>
</protein>
<evidence type="ECO:0000313" key="4">
    <source>
        <dbReference type="Proteomes" id="UP000178109"/>
    </source>
</evidence>
<reference evidence="3 4" key="1">
    <citation type="journal article" date="2016" name="Nat. Commun.">
        <title>Thousands of microbial genomes shed light on interconnected biogeochemical processes in an aquifer system.</title>
        <authorList>
            <person name="Anantharaman K."/>
            <person name="Brown C.T."/>
            <person name="Hug L.A."/>
            <person name="Sharon I."/>
            <person name="Castelle C.J."/>
            <person name="Probst A.J."/>
            <person name="Thomas B.C."/>
            <person name="Singh A."/>
            <person name="Wilkins M.J."/>
            <person name="Karaoz U."/>
            <person name="Brodie E.L."/>
            <person name="Williams K.H."/>
            <person name="Hubbard S.S."/>
            <person name="Banfield J.F."/>
        </authorList>
    </citation>
    <scope>NUCLEOTIDE SEQUENCE [LARGE SCALE GENOMIC DNA]</scope>
</reference>
<evidence type="ECO:0000313" key="3">
    <source>
        <dbReference type="EMBL" id="OGY90803.1"/>
    </source>
</evidence>
<dbReference type="STRING" id="1798553.A3H70_03660"/>
<evidence type="ECO:0000256" key="1">
    <source>
        <dbReference type="ARBA" id="ARBA00006484"/>
    </source>
</evidence>
<dbReference type="PANTHER" id="PTHR42760:SF37">
    <property type="entry name" value="CLAVALDEHYDE DEHYDROGENASE"/>
    <property type="match status" value="1"/>
</dbReference>
<comment type="caution">
    <text evidence="3">The sequence shown here is derived from an EMBL/GenBank/DDBJ whole genome shotgun (WGS) entry which is preliminary data.</text>
</comment>
<dbReference type="GO" id="GO:0016616">
    <property type="term" value="F:oxidoreductase activity, acting on the CH-OH group of donors, NAD or NADP as acceptor"/>
    <property type="evidence" value="ECO:0007669"/>
    <property type="project" value="TreeGrafter"/>
</dbReference>